<dbReference type="Proteomes" id="UP000290365">
    <property type="component" value="Chromosome"/>
</dbReference>
<dbReference type="AlphaFoldDB" id="A0A4P6JM60"/>
<dbReference type="InterPro" id="IPR016181">
    <property type="entry name" value="Acyl_CoA_acyltransferase"/>
</dbReference>
<name>A0A4P6JM60_KTERU</name>
<proteinExistence type="predicted"/>
<dbReference type="EMBL" id="CP035758">
    <property type="protein sequence ID" value="QBD76092.1"/>
    <property type="molecule type" value="Genomic_DNA"/>
</dbReference>
<evidence type="ECO:0000313" key="4">
    <source>
        <dbReference type="EMBL" id="QBD76092.1"/>
    </source>
</evidence>
<feature type="domain" description="N-acetyltransferase" evidence="3">
    <location>
        <begin position="189"/>
        <end position="331"/>
    </location>
</feature>
<gene>
    <name evidence="4" type="ORF">EPA93_08755</name>
</gene>
<keyword evidence="5" id="KW-1185">Reference proteome</keyword>
<dbReference type="PANTHER" id="PTHR43877">
    <property type="entry name" value="AMINOALKYLPHOSPHONATE N-ACETYLTRANSFERASE-RELATED-RELATED"/>
    <property type="match status" value="1"/>
</dbReference>
<reference evidence="4 5" key="1">
    <citation type="submission" date="2019-01" db="EMBL/GenBank/DDBJ databases">
        <title>Ktedonosporobacter rubrisoli SCAWS-G2.</title>
        <authorList>
            <person name="Huang Y."/>
            <person name="Yan B."/>
        </authorList>
    </citation>
    <scope>NUCLEOTIDE SEQUENCE [LARGE SCALE GENOMIC DNA]</scope>
    <source>
        <strain evidence="4 5">SCAWS-G2</strain>
    </source>
</reference>
<dbReference type="Gene3D" id="3.40.630.30">
    <property type="match status" value="1"/>
</dbReference>
<dbReference type="GO" id="GO:0016747">
    <property type="term" value="F:acyltransferase activity, transferring groups other than amino-acyl groups"/>
    <property type="evidence" value="ECO:0007669"/>
    <property type="project" value="InterPro"/>
</dbReference>
<accession>A0A4P6JM60</accession>
<evidence type="ECO:0000313" key="5">
    <source>
        <dbReference type="Proteomes" id="UP000290365"/>
    </source>
</evidence>
<dbReference type="CDD" id="cd04301">
    <property type="entry name" value="NAT_SF"/>
    <property type="match status" value="2"/>
</dbReference>
<keyword evidence="2" id="KW-0012">Acyltransferase</keyword>
<dbReference type="KEGG" id="kbs:EPA93_08755"/>
<dbReference type="OrthoDB" id="9799092at2"/>
<protein>
    <submittedName>
        <fullName evidence="4">GNAT family N-acetyltransferase</fullName>
    </submittedName>
</protein>
<keyword evidence="1 4" id="KW-0808">Transferase</keyword>
<evidence type="ECO:0000256" key="1">
    <source>
        <dbReference type="ARBA" id="ARBA00022679"/>
    </source>
</evidence>
<organism evidence="4 5">
    <name type="scientific">Ktedonosporobacter rubrisoli</name>
    <dbReference type="NCBI Taxonomy" id="2509675"/>
    <lineage>
        <taxon>Bacteria</taxon>
        <taxon>Bacillati</taxon>
        <taxon>Chloroflexota</taxon>
        <taxon>Ktedonobacteria</taxon>
        <taxon>Ktedonobacterales</taxon>
        <taxon>Ktedonosporobacteraceae</taxon>
        <taxon>Ktedonosporobacter</taxon>
    </lineage>
</organism>
<dbReference type="InterPro" id="IPR000182">
    <property type="entry name" value="GNAT_dom"/>
</dbReference>
<dbReference type="InterPro" id="IPR050832">
    <property type="entry name" value="Bact_Acetyltransf"/>
</dbReference>
<dbReference type="Pfam" id="PF13508">
    <property type="entry name" value="Acetyltransf_7"/>
    <property type="match status" value="1"/>
</dbReference>
<dbReference type="PROSITE" id="PS51186">
    <property type="entry name" value="GNAT"/>
    <property type="match status" value="2"/>
</dbReference>
<dbReference type="SUPFAM" id="SSF55729">
    <property type="entry name" value="Acyl-CoA N-acyltransferases (Nat)"/>
    <property type="match status" value="2"/>
</dbReference>
<dbReference type="RefSeq" id="WP_129886687.1">
    <property type="nucleotide sequence ID" value="NZ_CP035758.1"/>
</dbReference>
<evidence type="ECO:0000256" key="2">
    <source>
        <dbReference type="ARBA" id="ARBA00023315"/>
    </source>
</evidence>
<evidence type="ECO:0000259" key="3">
    <source>
        <dbReference type="PROSITE" id="PS51186"/>
    </source>
</evidence>
<sequence length="331" mass="37859">MQYGDPARSLENSIILPTAPRIPGLTFRLYRGEADLEGIEAVRQGVRAADSDIWLPGPDPAGHDSPSNPLRDCLLAEVNGKLIGYTWLDWWTEADGTQLYLHLGWLLPEWRRKGIGRALLRWQEQRLRQIASTHRPSEQRMFGANANEQQPGHLALLLNEGYHAAFTVVQMSCHLPLQPIQPLPLPDGLELRPVQPEQHYAIYSANEEVFRASNLGYIERSYEEYLSDLKLPETDTRLWFVAWAGDQIAGLVINEIDECGGHTPWVAVQQPWRRRGLARTLMTHTLRGFQERGVRQAELSTIAENPSRSVHLYESVGYTIVKRWPRYRKQM</sequence>
<dbReference type="Pfam" id="PF00583">
    <property type="entry name" value="Acetyltransf_1"/>
    <property type="match status" value="1"/>
</dbReference>
<feature type="domain" description="N-acetyltransferase" evidence="3">
    <location>
        <begin position="25"/>
        <end position="176"/>
    </location>
</feature>